<dbReference type="FunFam" id="3.10.450.240:FF:000003">
    <property type="entry name" value="39S ribosomal protein L45, mitochondrial"/>
    <property type="match status" value="1"/>
</dbReference>
<keyword evidence="5" id="KW-0687">Ribonucleoprotein</keyword>
<comment type="subcellular location">
    <subcellularLocation>
        <location evidence="1">Mitochondrion</location>
    </subcellularLocation>
</comment>
<evidence type="ECO:0000256" key="2">
    <source>
        <dbReference type="ARBA" id="ARBA00022946"/>
    </source>
</evidence>
<evidence type="ECO:0000256" key="1">
    <source>
        <dbReference type="ARBA" id="ARBA00004173"/>
    </source>
</evidence>
<gene>
    <name evidence="11" type="ORF">OSB1V03_LOCUS1735</name>
</gene>
<accession>A0A7R9PVC3</accession>
<dbReference type="Proteomes" id="UP000759131">
    <property type="component" value="Unassembled WGS sequence"/>
</dbReference>
<evidence type="ECO:0000313" key="11">
    <source>
        <dbReference type="EMBL" id="CAD7621263.1"/>
    </source>
</evidence>
<evidence type="ECO:0000256" key="5">
    <source>
        <dbReference type="ARBA" id="ARBA00023274"/>
    </source>
</evidence>
<evidence type="ECO:0000259" key="10">
    <source>
        <dbReference type="SMART" id="SM00978"/>
    </source>
</evidence>
<dbReference type="EMBL" id="OC855115">
    <property type="protein sequence ID" value="CAD7621263.1"/>
    <property type="molecule type" value="Genomic_DNA"/>
</dbReference>
<dbReference type="Gene3D" id="3.10.450.240">
    <property type="match status" value="1"/>
</dbReference>
<dbReference type="InterPro" id="IPR051975">
    <property type="entry name" value="mtLSU_mL45"/>
</dbReference>
<evidence type="ECO:0000256" key="6">
    <source>
        <dbReference type="ARBA" id="ARBA00038073"/>
    </source>
</evidence>
<dbReference type="PANTHER" id="PTHR28554">
    <property type="entry name" value="39S RIBOSOMAL PROTEIN L45, MITOCHONDRIAL"/>
    <property type="match status" value="1"/>
</dbReference>
<evidence type="ECO:0000256" key="9">
    <source>
        <dbReference type="SAM" id="MobiDB-lite"/>
    </source>
</evidence>
<name>A0A7R9PVC3_9ACAR</name>
<comment type="similarity">
    <text evidence="6">Belongs to the mitochondrion-specific ribosomal protein mL45 family.</text>
</comment>
<dbReference type="PANTHER" id="PTHR28554:SF1">
    <property type="entry name" value="LARGE RIBOSOMAL SUBUNIT PROTEIN ML45"/>
    <property type="match status" value="1"/>
</dbReference>
<dbReference type="InterPro" id="IPR032710">
    <property type="entry name" value="NTF2-like_dom_sf"/>
</dbReference>
<dbReference type="SUPFAM" id="SSF54427">
    <property type="entry name" value="NTF2-like"/>
    <property type="match status" value="1"/>
</dbReference>
<protein>
    <recommendedName>
        <fullName evidence="7">Large ribosomal subunit protein mL45</fullName>
    </recommendedName>
    <alternativeName>
        <fullName evidence="8">39S ribosomal protein L45, mitochondrial</fullName>
    </alternativeName>
</protein>
<evidence type="ECO:0000313" key="12">
    <source>
        <dbReference type="Proteomes" id="UP000759131"/>
    </source>
</evidence>
<dbReference type="Pfam" id="PF04280">
    <property type="entry name" value="Tim44"/>
    <property type="match status" value="1"/>
</dbReference>
<keyword evidence="4" id="KW-0496">Mitochondrion</keyword>
<keyword evidence="12" id="KW-1185">Reference proteome</keyword>
<reference evidence="11" key="1">
    <citation type="submission" date="2020-11" db="EMBL/GenBank/DDBJ databases">
        <authorList>
            <person name="Tran Van P."/>
        </authorList>
    </citation>
    <scope>NUCLEOTIDE SEQUENCE</scope>
</reference>
<dbReference type="GO" id="GO:1990904">
    <property type="term" value="C:ribonucleoprotein complex"/>
    <property type="evidence" value="ECO:0007669"/>
    <property type="project" value="UniProtKB-KW"/>
</dbReference>
<evidence type="ECO:0000256" key="7">
    <source>
        <dbReference type="ARBA" id="ARBA00039448"/>
    </source>
</evidence>
<dbReference type="InterPro" id="IPR007379">
    <property type="entry name" value="Tim44-like_dom"/>
</dbReference>
<evidence type="ECO:0000256" key="8">
    <source>
        <dbReference type="ARBA" id="ARBA00043031"/>
    </source>
</evidence>
<keyword evidence="2" id="KW-0809">Transit peptide</keyword>
<evidence type="ECO:0000256" key="3">
    <source>
        <dbReference type="ARBA" id="ARBA00022980"/>
    </source>
</evidence>
<proteinExistence type="inferred from homology"/>
<feature type="domain" description="Tim44-like" evidence="10">
    <location>
        <begin position="138"/>
        <end position="286"/>
    </location>
</feature>
<keyword evidence="3" id="KW-0689">Ribosomal protein</keyword>
<dbReference type="EMBL" id="CAJPIZ010000540">
    <property type="protein sequence ID" value="CAG2101693.1"/>
    <property type="molecule type" value="Genomic_DNA"/>
</dbReference>
<organism evidence="11">
    <name type="scientific">Medioppia subpectinata</name>
    <dbReference type="NCBI Taxonomy" id="1979941"/>
    <lineage>
        <taxon>Eukaryota</taxon>
        <taxon>Metazoa</taxon>
        <taxon>Ecdysozoa</taxon>
        <taxon>Arthropoda</taxon>
        <taxon>Chelicerata</taxon>
        <taxon>Arachnida</taxon>
        <taxon>Acari</taxon>
        <taxon>Acariformes</taxon>
        <taxon>Sarcoptiformes</taxon>
        <taxon>Oribatida</taxon>
        <taxon>Brachypylina</taxon>
        <taxon>Oppioidea</taxon>
        <taxon>Oppiidae</taxon>
        <taxon>Medioppia</taxon>
    </lineage>
</organism>
<dbReference type="OrthoDB" id="19619at2759"/>
<dbReference type="GO" id="GO:0005840">
    <property type="term" value="C:ribosome"/>
    <property type="evidence" value="ECO:0007669"/>
    <property type="project" value="UniProtKB-KW"/>
</dbReference>
<dbReference type="GO" id="GO:0005739">
    <property type="term" value="C:mitochondrion"/>
    <property type="evidence" value="ECO:0007669"/>
    <property type="project" value="UniProtKB-SubCell"/>
</dbReference>
<feature type="compositionally biased region" description="Basic and acidic residues" evidence="9">
    <location>
        <begin position="308"/>
        <end position="347"/>
    </location>
</feature>
<evidence type="ECO:0000256" key="4">
    <source>
        <dbReference type="ARBA" id="ARBA00023128"/>
    </source>
</evidence>
<sequence length="357" mass="40608">MNISRQLLRRPLIGGQHVAGGGLAGVVQVRYARSIKPWNIGPEGAWKQLRGKKVIKVELPDFNEIRLDAKLTPEEVRSRMKEKGVAPPRLYTERDMFLTATNGVLDPFVPPEGDGKHSIISGSGAKQRYDAVTKKGRSFLALRKIRTYDDDLDVPTFAQQALDIYIKAHRALADRDYDRLMDYVTENAFPQMTHKANQKTIKWQFVSAIEKPIVSHIRTLDMLSKNNLFGQMTVRLHTRQILAVYDRFGILMHGSEAVVKDVLEYVVFEKHVANLYGKWRVHAKLIPDWMPPKEPIRRTFVAPPKLPPKSEREILFEKEGIMSDQKKADKKEKEKQKKLDQQKKDGGGGDGPQPALA</sequence>
<dbReference type="SMART" id="SM00978">
    <property type="entry name" value="Tim44"/>
    <property type="match status" value="1"/>
</dbReference>
<feature type="region of interest" description="Disordered" evidence="9">
    <location>
        <begin position="300"/>
        <end position="357"/>
    </location>
</feature>
<dbReference type="AlphaFoldDB" id="A0A7R9PVC3"/>